<dbReference type="Pfam" id="PF00072">
    <property type="entry name" value="Response_reg"/>
    <property type="match status" value="1"/>
</dbReference>
<dbReference type="GO" id="GO:0000160">
    <property type="term" value="P:phosphorelay signal transduction system"/>
    <property type="evidence" value="ECO:0007669"/>
    <property type="project" value="InterPro"/>
</dbReference>
<dbReference type="PANTHER" id="PTHR43214">
    <property type="entry name" value="TWO-COMPONENT RESPONSE REGULATOR"/>
    <property type="match status" value="1"/>
</dbReference>
<dbReference type="Proteomes" id="UP000236449">
    <property type="component" value="Unassembled WGS sequence"/>
</dbReference>
<dbReference type="PANTHER" id="PTHR43214:SF44">
    <property type="entry name" value="TWO-COMPONENT RESPONSE REGULATOR"/>
    <property type="match status" value="1"/>
</dbReference>
<dbReference type="RefSeq" id="WP_102965286.1">
    <property type="nucleotide sequence ID" value="NZ_POSK01000001.1"/>
</dbReference>
<evidence type="ECO:0000259" key="3">
    <source>
        <dbReference type="PROSITE" id="PS50043"/>
    </source>
</evidence>
<dbReference type="GO" id="GO:0003677">
    <property type="term" value="F:DNA binding"/>
    <property type="evidence" value="ECO:0007669"/>
    <property type="project" value="UniProtKB-KW"/>
</dbReference>
<dbReference type="SMART" id="SM00421">
    <property type="entry name" value="HTH_LUXR"/>
    <property type="match status" value="1"/>
</dbReference>
<dbReference type="EMBL" id="POSK01000001">
    <property type="protein sequence ID" value="PNI06872.1"/>
    <property type="molecule type" value="Genomic_DNA"/>
</dbReference>
<dbReference type="SUPFAM" id="SSF46894">
    <property type="entry name" value="C-terminal effector domain of the bipartite response regulators"/>
    <property type="match status" value="1"/>
</dbReference>
<dbReference type="InterPro" id="IPR036388">
    <property type="entry name" value="WH-like_DNA-bd_sf"/>
</dbReference>
<feature type="domain" description="Response regulatory" evidence="4">
    <location>
        <begin position="10"/>
        <end position="124"/>
    </location>
</feature>
<evidence type="ECO:0000259" key="4">
    <source>
        <dbReference type="PROSITE" id="PS50110"/>
    </source>
</evidence>
<feature type="domain" description="HTH luxR-type" evidence="3">
    <location>
        <begin position="238"/>
        <end position="303"/>
    </location>
</feature>
<dbReference type="GO" id="GO:0006355">
    <property type="term" value="P:regulation of DNA-templated transcription"/>
    <property type="evidence" value="ECO:0007669"/>
    <property type="project" value="InterPro"/>
</dbReference>
<dbReference type="Pfam" id="PF00196">
    <property type="entry name" value="GerE"/>
    <property type="match status" value="1"/>
</dbReference>
<dbReference type="InterPro" id="IPR000792">
    <property type="entry name" value="Tscrpt_reg_LuxR_C"/>
</dbReference>
<dbReference type="PRINTS" id="PR00038">
    <property type="entry name" value="HTHLUXR"/>
</dbReference>
<dbReference type="InterPro" id="IPR011006">
    <property type="entry name" value="CheY-like_superfamily"/>
</dbReference>
<dbReference type="InterPro" id="IPR001789">
    <property type="entry name" value="Sig_transdc_resp-reg_receiver"/>
</dbReference>
<dbReference type="CDD" id="cd06170">
    <property type="entry name" value="LuxR_C_like"/>
    <property type="match status" value="1"/>
</dbReference>
<keyword evidence="1 5" id="KW-0238">DNA-binding</keyword>
<dbReference type="AlphaFoldDB" id="A0A2J8I8K7"/>
<name>A0A2J8I8K7_VIBDI</name>
<dbReference type="InterPro" id="IPR016032">
    <property type="entry name" value="Sig_transdc_resp-reg_C-effctor"/>
</dbReference>
<keyword evidence="2" id="KW-0597">Phosphoprotein</keyword>
<evidence type="ECO:0000256" key="2">
    <source>
        <dbReference type="PROSITE-ProRule" id="PRU00169"/>
    </source>
</evidence>
<evidence type="ECO:0000313" key="5">
    <source>
        <dbReference type="EMBL" id="PNI06872.1"/>
    </source>
</evidence>
<gene>
    <name evidence="5" type="ORF">C1N32_02400</name>
</gene>
<evidence type="ECO:0000313" key="6">
    <source>
        <dbReference type="Proteomes" id="UP000236449"/>
    </source>
</evidence>
<proteinExistence type="predicted"/>
<comment type="caution">
    <text evidence="5">The sequence shown here is derived from an EMBL/GenBank/DDBJ whole genome shotgun (WGS) entry which is preliminary data.</text>
</comment>
<dbReference type="OrthoDB" id="8874570at2"/>
<dbReference type="InterPro" id="IPR039420">
    <property type="entry name" value="WalR-like"/>
</dbReference>
<dbReference type="Gene3D" id="1.10.10.10">
    <property type="entry name" value="Winged helix-like DNA-binding domain superfamily/Winged helix DNA-binding domain"/>
    <property type="match status" value="1"/>
</dbReference>
<dbReference type="PROSITE" id="PS50043">
    <property type="entry name" value="HTH_LUXR_2"/>
    <property type="match status" value="1"/>
</dbReference>
<reference evidence="5 6" key="1">
    <citation type="submission" date="2018-01" db="EMBL/GenBank/DDBJ databases">
        <title>Draft genome sequences of six Vibrio diazotrophicus strains isolated from deep-sea sediments of the Baltic Sea.</title>
        <authorList>
            <person name="Castillo D."/>
            <person name="Vandieken V."/>
            <person name="Chiang O."/>
            <person name="Middelboe M."/>
        </authorList>
    </citation>
    <scope>NUCLEOTIDE SEQUENCE [LARGE SCALE GENOMIC DNA]</scope>
    <source>
        <strain evidence="5 6">60.27F</strain>
    </source>
</reference>
<dbReference type="SUPFAM" id="SSF52172">
    <property type="entry name" value="CheY-like"/>
    <property type="match status" value="1"/>
</dbReference>
<organism evidence="5 6">
    <name type="scientific">Vibrio diazotrophicus</name>
    <dbReference type="NCBI Taxonomy" id="685"/>
    <lineage>
        <taxon>Bacteria</taxon>
        <taxon>Pseudomonadati</taxon>
        <taxon>Pseudomonadota</taxon>
        <taxon>Gammaproteobacteria</taxon>
        <taxon>Vibrionales</taxon>
        <taxon>Vibrionaceae</taxon>
        <taxon>Vibrio</taxon>
    </lineage>
</organism>
<dbReference type="PROSITE" id="PS50110">
    <property type="entry name" value="RESPONSE_REGULATORY"/>
    <property type="match status" value="1"/>
</dbReference>
<feature type="modified residue" description="4-aspartylphosphate" evidence="2">
    <location>
        <position position="59"/>
    </location>
</feature>
<dbReference type="SMART" id="SM00448">
    <property type="entry name" value="REC"/>
    <property type="match status" value="1"/>
</dbReference>
<protein>
    <submittedName>
        <fullName evidence="5">DNA-binding response regulator</fullName>
    </submittedName>
</protein>
<evidence type="ECO:0000256" key="1">
    <source>
        <dbReference type="ARBA" id="ARBA00023125"/>
    </source>
</evidence>
<sequence>MNGFSAKNIIVLVVDDSPESLGMLNATLNEAGLTVLVALDGHQALSIVEKIQPDVILLDAVMPVLDGFDTCLKLKERLPAIPIIFMTGLNDSKHVIKGFEAGGVDYITKPVVPAEVLARIRVHSHNARMAKSAQAALDYAGQFIFCVSKNGDLEWATPHAQELLCDISRRSDSTQDIAHTWSQIQTDIALWLNSGDTSAPLSITQFDSPLEATFAGNDSNTHVLIRVNVPKQAGSEDDLREVFNITKRESQVLYWLSFGKTNWEIAQILDMSPRTVNKHLEQIYKKLEVDNRTSAVSMSIRVLEKS</sequence>
<dbReference type="Gene3D" id="3.40.50.2300">
    <property type="match status" value="1"/>
</dbReference>
<accession>A0A2J8I8K7</accession>